<accession>A0A4C1W1S5</accession>
<proteinExistence type="predicted"/>
<organism evidence="2 3">
    <name type="scientific">Eumeta variegata</name>
    <name type="common">Bagworm moth</name>
    <name type="synonym">Eumeta japonica</name>
    <dbReference type="NCBI Taxonomy" id="151549"/>
    <lineage>
        <taxon>Eukaryota</taxon>
        <taxon>Metazoa</taxon>
        <taxon>Ecdysozoa</taxon>
        <taxon>Arthropoda</taxon>
        <taxon>Hexapoda</taxon>
        <taxon>Insecta</taxon>
        <taxon>Pterygota</taxon>
        <taxon>Neoptera</taxon>
        <taxon>Endopterygota</taxon>
        <taxon>Lepidoptera</taxon>
        <taxon>Glossata</taxon>
        <taxon>Ditrysia</taxon>
        <taxon>Tineoidea</taxon>
        <taxon>Psychidae</taxon>
        <taxon>Oiketicinae</taxon>
        <taxon>Eumeta</taxon>
    </lineage>
</organism>
<evidence type="ECO:0000313" key="3">
    <source>
        <dbReference type="Proteomes" id="UP000299102"/>
    </source>
</evidence>
<protein>
    <submittedName>
        <fullName evidence="2">Uncharacterized protein</fullName>
    </submittedName>
</protein>
<keyword evidence="3" id="KW-1185">Reference proteome</keyword>
<evidence type="ECO:0000313" key="2">
    <source>
        <dbReference type="EMBL" id="GBP44780.1"/>
    </source>
</evidence>
<dbReference type="EMBL" id="BGZK01000458">
    <property type="protein sequence ID" value="GBP44780.1"/>
    <property type="molecule type" value="Genomic_DNA"/>
</dbReference>
<name>A0A4C1W1S5_EUMVA</name>
<feature type="compositionally biased region" description="Low complexity" evidence="1">
    <location>
        <begin position="62"/>
        <end position="75"/>
    </location>
</feature>
<dbReference type="Proteomes" id="UP000299102">
    <property type="component" value="Unassembled WGS sequence"/>
</dbReference>
<gene>
    <name evidence="2" type="ORF">EVAR_86595_1</name>
</gene>
<dbReference type="AlphaFoldDB" id="A0A4C1W1S5"/>
<evidence type="ECO:0000256" key="1">
    <source>
        <dbReference type="SAM" id="MobiDB-lite"/>
    </source>
</evidence>
<sequence>MTALRHCHMYDLMNSTHRRPDAQTHVRGSSPLHSEPLYINLITSLAATLPASLRVSDRAAAAAPEPAPAPAAVCPHHARRARNRAELDQER</sequence>
<feature type="region of interest" description="Disordered" evidence="1">
    <location>
        <begin position="62"/>
        <end position="91"/>
    </location>
</feature>
<comment type="caution">
    <text evidence="2">The sequence shown here is derived from an EMBL/GenBank/DDBJ whole genome shotgun (WGS) entry which is preliminary data.</text>
</comment>
<reference evidence="2 3" key="1">
    <citation type="journal article" date="2019" name="Commun. Biol.">
        <title>The bagworm genome reveals a unique fibroin gene that provides high tensile strength.</title>
        <authorList>
            <person name="Kono N."/>
            <person name="Nakamura H."/>
            <person name="Ohtoshi R."/>
            <person name="Tomita M."/>
            <person name="Numata K."/>
            <person name="Arakawa K."/>
        </authorList>
    </citation>
    <scope>NUCLEOTIDE SEQUENCE [LARGE SCALE GENOMIC DNA]</scope>
</reference>